<reference evidence="1" key="1">
    <citation type="journal article" date="2020" name="Nature">
        <title>Giant virus diversity and host interactions through global metagenomics.</title>
        <authorList>
            <person name="Schulz F."/>
            <person name="Roux S."/>
            <person name="Paez-Espino D."/>
            <person name="Jungbluth S."/>
            <person name="Walsh D.A."/>
            <person name="Denef V.J."/>
            <person name="McMahon K.D."/>
            <person name="Konstantinidis K.T."/>
            <person name="Eloe-Fadrosh E.A."/>
            <person name="Kyrpides N.C."/>
            <person name="Woyke T."/>
        </authorList>
    </citation>
    <scope>NUCLEOTIDE SEQUENCE</scope>
    <source>
        <strain evidence="1">GVMAG-S-1102113-126</strain>
    </source>
</reference>
<dbReference type="AlphaFoldDB" id="A0A6C0KEJ7"/>
<name>A0A6C0KEJ7_9ZZZZ</name>
<organism evidence="1">
    <name type="scientific">viral metagenome</name>
    <dbReference type="NCBI Taxonomy" id="1070528"/>
    <lineage>
        <taxon>unclassified sequences</taxon>
        <taxon>metagenomes</taxon>
        <taxon>organismal metagenomes</taxon>
    </lineage>
</organism>
<protein>
    <submittedName>
        <fullName evidence="1">Uncharacterized protein</fullName>
    </submittedName>
</protein>
<proteinExistence type="predicted"/>
<evidence type="ECO:0000313" key="1">
    <source>
        <dbReference type="EMBL" id="QHU14654.1"/>
    </source>
</evidence>
<accession>A0A6C0KEJ7</accession>
<dbReference type="EMBL" id="MN740844">
    <property type="protein sequence ID" value="QHU14654.1"/>
    <property type="molecule type" value="Genomic_DNA"/>
</dbReference>
<sequence>MARLPQLPMELVSNILMLRESPKHAEIINTCETKSVKLWENGKTKYTIFFNDANETHKIGAPALVCWDEEGNKVFEEWVKLGVIHRSGSNPARTYWDSNGKISHEILFNRGQLIEMKKYDHGSAKVWSSTYELWVDGIVGMDVHGPKYILENDAGESYEYPESMLEFA</sequence>